<feature type="compositionally biased region" description="Basic and acidic residues" evidence="1">
    <location>
        <begin position="678"/>
        <end position="692"/>
    </location>
</feature>
<reference evidence="2" key="1">
    <citation type="submission" date="2021-04" db="EMBL/GenBank/DDBJ databases">
        <authorList>
            <consortium name="Molecular Ecology Group"/>
        </authorList>
    </citation>
    <scope>NUCLEOTIDE SEQUENCE</scope>
</reference>
<comment type="caution">
    <text evidence="2">The sequence shown here is derived from an EMBL/GenBank/DDBJ whole genome shotgun (WGS) entry which is preliminary data.</text>
</comment>
<feature type="compositionally biased region" description="Polar residues" evidence="1">
    <location>
        <begin position="398"/>
        <end position="407"/>
    </location>
</feature>
<organism evidence="2 3">
    <name type="scientific">Candidula unifasciata</name>
    <dbReference type="NCBI Taxonomy" id="100452"/>
    <lineage>
        <taxon>Eukaryota</taxon>
        <taxon>Metazoa</taxon>
        <taxon>Spiralia</taxon>
        <taxon>Lophotrochozoa</taxon>
        <taxon>Mollusca</taxon>
        <taxon>Gastropoda</taxon>
        <taxon>Heterobranchia</taxon>
        <taxon>Euthyneura</taxon>
        <taxon>Panpulmonata</taxon>
        <taxon>Eupulmonata</taxon>
        <taxon>Stylommatophora</taxon>
        <taxon>Helicina</taxon>
        <taxon>Helicoidea</taxon>
        <taxon>Geomitridae</taxon>
        <taxon>Candidula</taxon>
    </lineage>
</organism>
<feature type="region of interest" description="Disordered" evidence="1">
    <location>
        <begin position="507"/>
        <end position="714"/>
    </location>
</feature>
<feature type="compositionally biased region" description="Low complexity" evidence="1">
    <location>
        <begin position="73"/>
        <end position="91"/>
    </location>
</feature>
<dbReference type="OrthoDB" id="25002at2759"/>
<feature type="compositionally biased region" description="Low complexity" evidence="1">
    <location>
        <begin position="258"/>
        <end position="273"/>
    </location>
</feature>
<evidence type="ECO:0000256" key="1">
    <source>
        <dbReference type="SAM" id="MobiDB-lite"/>
    </source>
</evidence>
<protein>
    <submittedName>
        <fullName evidence="2">Uncharacterized protein</fullName>
    </submittedName>
</protein>
<keyword evidence="3" id="KW-1185">Reference proteome</keyword>
<dbReference type="AlphaFoldDB" id="A0A8S3YUG8"/>
<feature type="compositionally biased region" description="Basic and acidic residues" evidence="1">
    <location>
        <begin position="286"/>
        <end position="299"/>
    </location>
</feature>
<feature type="compositionally biased region" description="Polar residues" evidence="1">
    <location>
        <begin position="188"/>
        <end position="201"/>
    </location>
</feature>
<dbReference type="Proteomes" id="UP000678393">
    <property type="component" value="Unassembled WGS sequence"/>
</dbReference>
<proteinExistence type="predicted"/>
<feature type="compositionally biased region" description="Low complexity" evidence="1">
    <location>
        <begin position="141"/>
        <end position="154"/>
    </location>
</feature>
<feature type="compositionally biased region" description="Low complexity" evidence="1">
    <location>
        <begin position="353"/>
        <end position="363"/>
    </location>
</feature>
<feature type="compositionally biased region" description="Polar residues" evidence="1">
    <location>
        <begin position="233"/>
        <end position="248"/>
    </location>
</feature>
<feature type="region of interest" description="Disordered" evidence="1">
    <location>
        <begin position="421"/>
        <end position="446"/>
    </location>
</feature>
<feature type="compositionally biased region" description="Basic residues" evidence="1">
    <location>
        <begin position="638"/>
        <end position="661"/>
    </location>
</feature>
<sequence>MCLNIASKAHSFEPMKDSHVKWYQVLVPNTDFAEIEAVSEEFLHLIKGCPLLPSWMTNLARMSRVNNNNRAMPLPSRGPGVSSVSAPSGGRQNPPGISSTAGSMASGNVPTTASTASLPQNYPSRPQATATSLTSAQVTDSRQLSSRAAASQLQNEAVISPGSRHISAETGASGLVPGASDAHVKDSVPSSHSRQHPSSCGAQMRPHHPSAALPSGAVPHQQHRAHPPGNGRPANQTVAPVGGSSSRPPTKPSMPVNPQVVRPPQHPGQPGHHPTSHQSSRPAPDQVRHQDAGHTRDQSRPPFPDVLKGQRDHARSRDSSRPHDSLRLHDTARHGHPDQRPDVGGDARHIPHSDSSLNRSQSSRPEHISQRHSTVSPNTPPTNTPTAVSLSPPEPPSDISQILSSSGETQDISINVTSDSPENQLKLQSNPDKQQSAASHGPKLSLRMYRERTVAKSKTSVDQTTPGDIASAVASITDDSYTLGVNPESATNSPGDVSLRLGSGELANFHKPQDSPSNPRIKIKVKRDPSSGERHAVKYAETGLKIKIKPIRSDTPSGAESGDAGPSGVGMASSASTPREEGEIVEDTPPSSGDSEQKSERLRIRLSVPKSDQSLGFNRRESDQGSNGHSGEHDQGHRSHHHSHHRSHHHSKSKKHSKHDRSRHEVRSVSKRSASALDYHDERPSKTSRPDTHFAATGHVSHHTGYSDRSHQQNTGFSIHDAFSTTMPHNIFDDDDDPTHTHPPVTPTVETVPPHHERFHQLMAQHRAKVDAVKKPPLPRGPPPPRSSPPPPPPSPPIM</sequence>
<feature type="compositionally biased region" description="Polar residues" evidence="1">
    <location>
        <begin position="421"/>
        <end position="438"/>
    </location>
</feature>
<name>A0A8S3YUG8_9EUPU</name>
<feature type="region of interest" description="Disordered" evidence="1">
    <location>
        <begin position="68"/>
        <end position="407"/>
    </location>
</feature>
<accession>A0A8S3YUG8</accession>
<feature type="region of interest" description="Disordered" evidence="1">
    <location>
        <begin position="763"/>
        <end position="799"/>
    </location>
</feature>
<feature type="compositionally biased region" description="Basic and acidic residues" evidence="1">
    <location>
        <begin position="308"/>
        <end position="352"/>
    </location>
</feature>
<feature type="compositionally biased region" description="Pro residues" evidence="1">
    <location>
        <begin position="776"/>
        <end position="799"/>
    </location>
</feature>
<evidence type="ECO:0000313" key="3">
    <source>
        <dbReference type="Proteomes" id="UP000678393"/>
    </source>
</evidence>
<gene>
    <name evidence="2" type="ORF">CUNI_LOCUS4388</name>
</gene>
<feature type="compositionally biased region" description="Basic and acidic residues" evidence="1">
    <location>
        <begin position="526"/>
        <end position="538"/>
    </location>
</feature>
<feature type="compositionally biased region" description="Polar residues" evidence="1">
    <location>
        <begin position="95"/>
        <end position="140"/>
    </location>
</feature>
<evidence type="ECO:0000313" key="2">
    <source>
        <dbReference type="EMBL" id="CAG5118830.1"/>
    </source>
</evidence>
<dbReference type="EMBL" id="CAJHNH020000613">
    <property type="protein sequence ID" value="CAG5118830.1"/>
    <property type="molecule type" value="Genomic_DNA"/>
</dbReference>